<dbReference type="GO" id="GO:0005774">
    <property type="term" value="C:vacuolar membrane"/>
    <property type="evidence" value="ECO:0007669"/>
    <property type="project" value="UniProtKB-SubCell"/>
</dbReference>
<evidence type="ECO:0000256" key="1">
    <source>
        <dbReference type="ARBA" id="ARBA00004148"/>
    </source>
</evidence>
<evidence type="ECO:0000313" key="8">
    <source>
        <dbReference type="Proteomes" id="UP000636800"/>
    </source>
</evidence>
<keyword evidence="2" id="KW-0378">Hydrolase</keyword>
<evidence type="ECO:0000256" key="2">
    <source>
        <dbReference type="ARBA" id="ARBA00022801"/>
    </source>
</evidence>
<dbReference type="AlphaFoldDB" id="A0A835QBH6"/>
<keyword evidence="3" id="KW-0472">Membrane</keyword>
<evidence type="ECO:0000313" key="7">
    <source>
        <dbReference type="EMBL" id="KAG0467701.1"/>
    </source>
</evidence>
<organism evidence="7 8">
    <name type="scientific">Vanilla planifolia</name>
    <name type="common">Vanilla</name>
    <dbReference type="NCBI Taxonomy" id="51239"/>
    <lineage>
        <taxon>Eukaryota</taxon>
        <taxon>Viridiplantae</taxon>
        <taxon>Streptophyta</taxon>
        <taxon>Embryophyta</taxon>
        <taxon>Tracheophyta</taxon>
        <taxon>Spermatophyta</taxon>
        <taxon>Magnoliopsida</taxon>
        <taxon>Liliopsida</taxon>
        <taxon>Asparagales</taxon>
        <taxon>Orchidaceae</taxon>
        <taxon>Vanilloideae</taxon>
        <taxon>Vanilleae</taxon>
        <taxon>Vanilla</taxon>
    </lineage>
</organism>
<dbReference type="InterPro" id="IPR043573">
    <property type="entry name" value="Fig4-like"/>
</dbReference>
<reference evidence="7 8" key="1">
    <citation type="journal article" date="2020" name="Nat. Food">
        <title>A phased Vanilla planifolia genome enables genetic improvement of flavour and production.</title>
        <authorList>
            <person name="Hasing T."/>
            <person name="Tang H."/>
            <person name="Brym M."/>
            <person name="Khazi F."/>
            <person name="Huang T."/>
            <person name="Chambers A.H."/>
        </authorList>
    </citation>
    <scope>NUCLEOTIDE SEQUENCE [LARGE SCALE GENOMIC DNA]</scope>
    <source>
        <tissue evidence="7">Leaf</tissue>
    </source>
</reference>
<evidence type="ECO:0000256" key="3">
    <source>
        <dbReference type="ARBA" id="ARBA00023136"/>
    </source>
</evidence>
<comment type="catalytic activity">
    <reaction evidence="4">
        <text>a 1,2-diacyl-sn-glycero-3-phospho-(1D-myo-inositol-3,5-bisphosphate) + H2O = a 1,2-diacyl-sn-glycero-3-phospho-(1D-myo-inositol-3-phosphate) + phosphate</text>
        <dbReference type="Rhea" id="RHEA:32955"/>
        <dbReference type="ChEBI" id="CHEBI:15377"/>
        <dbReference type="ChEBI" id="CHEBI:43474"/>
        <dbReference type="ChEBI" id="CHEBI:57923"/>
        <dbReference type="ChEBI" id="CHEBI:58088"/>
    </reaction>
</comment>
<comment type="subunit">
    <text evidence="5">Component of the PI(3,5)P2 regulatory complex at least composed of ATG18, SAC/FIG4, FAB1 and VAC14.</text>
</comment>
<evidence type="ECO:0000259" key="6">
    <source>
        <dbReference type="PROSITE" id="PS50275"/>
    </source>
</evidence>
<comment type="subcellular location">
    <subcellularLocation>
        <location evidence="1">Vacuole membrane</location>
        <topology evidence="1">Peripheral membrane protein</topology>
    </subcellularLocation>
</comment>
<dbReference type="InterPro" id="IPR002013">
    <property type="entry name" value="SAC_dom"/>
</dbReference>
<gene>
    <name evidence="7" type="ORF">HPP92_019281</name>
</gene>
<dbReference type="OrthoDB" id="691043at2759"/>
<sequence>MAAVNFAPENDGIVSECYLEKFMLYETRSKFYMVGRDKAKTSWRVLKVDRLEPFELNICEDSTTYSESECNNLLKRINDGNKPTGGLKFVTSCYGIVGFVRFLGPYYMLLITKRRLIGDICGHNVYAVTKSAMITVPNSSIRSNMIIPKTENRYKKLLSTVDLTKDFFFSYSYHVMRSLQENLCDCKTGQVAYENMFVWNEFLTRGIRNCLKNTLWTVALVYGFFTQHKLSITGKDFRLTLIARRSRLYAGTRYLKRGVNDKGSVANDVETEQIVFEDGEGRPTQISSIVQNRGSIPLHWSQETSKMNMKPDIILQKDAHFEATRLHFKNLVKRYGNPIIILNLIKGNNKCTLTFGQGSSVCFIFDWLFHCQVTSILRIDNGLKWPDKLSIIKRSLSVGSILQQNKMHLSHCCINNGEFPKSVLFDKTHEARGARRLCDSTPEISAYQRDMAFSRSIPMLPCRHLFVESEHGFLSELAFDASTLSNFVDLDRLSSSTNSCEEAYERSTAGSTVTILSTECCVNGFATDAIPSVKGDDRTIHSTNELSKEMDQNKEFSDSFVNWVIYGETMSSR</sequence>
<dbReference type="EMBL" id="JADCNL010000009">
    <property type="protein sequence ID" value="KAG0467701.1"/>
    <property type="molecule type" value="Genomic_DNA"/>
</dbReference>
<dbReference type="PANTHER" id="PTHR45738">
    <property type="entry name" value="POLYPHOSPHOINOSITIDE PHOSPHATASE"/>
    <property type="match status" value="1"/>
</dbReference>
<dbReference type="GO" id="GO:0046856">
    <property type="term" value="P:phosphatidylinositol dephosphorylation"/>
    <property type="evidence" value="ECO:0007669"/>
    <property type="project" value="InterPro"/>
</dbReference>
<evidence type="ECO:0000256" key="5">
    <source>
        <dbReference type="ARBA" id="ARBA00023464"/>
    </source>
</evidence>
<name>A0A835QBH6_VANPL</name>
<proteinExistence type="predicted"/>
<dbReference type="Pfam" id="PF02383">
    <property type="entry name" value="Syja_N"/>
    <property type="match status" value="1"/>
</dbReference>
<comment type="caution">
    <text evidence="7">The sequence shown here is derived from an EMBL/GenBank/DDBJ whole genome shotgun (WGS) entry which is preliminary data.</text>
</comment>
<dbReference type="Proteomes" id="UP000636800">
    <property type="component" value="Unassembled WGS sequence"/>
</dbReference>
<protein>
    <recommendedName>
        <fullName evidence="6">SAC domain-containing protein</fullName>
    </recommendedName>
</protein>
<evidence type="ECO:0000256" key="4">
    <source>
        <dbReference type="ARBA" id="ARBA00023337"/>
    </source>
</evidence>
<accession>A0A835QBH6</accession>
<dbReference type="GO" id="GO:0043813">
    <property type="term" value="F:phosphatidylinositol-3,5-bisphosphate 5-phosphatase activity"/>
    <property type="evidence" value="ECO:0007669"/>
    <property type="project" value="InterPro"/>
</dbReference>
<keyword evidence="8" id="KW-1185">Reference proteome</keyword>
<dbReference type="PROSITE" id="PS50275">
    <property type="entry name" value="SAC"/>
    <property type="match status" value="1"/>
</dbReference>
<dbReference type="PANTHER" id="PTHR45738:SF3">
    <property type="entry name" value="OS03G0182400 PROTEIN"/>
    <property type="match status" value="1"/>
</dbReference>
<feature type="domain" description="SAC" evidence="6">
    <location>
        <begin position="158"/>
        <end position="346"/>
    </location>
</feature>